<evidence type="ECO:0000313" key="1">
    <source>
        <dbReference type="EMBL" id="JAP68623.1"/>
    </source>
</evidence>
<organism evidence="1">
    <name type="scientific">Ixodes ricinus</name>
    <name type="common">Common tick</name>
    <name type="synonym">Acarus ricinus</name>
    <dbReference type="NCBI Taxonomy" id="34613"/>
    <lineage>
        <taxon>Eukaryota</taxon>
        <taxon>Metazoa</taxon>
        <taxon>Ecdysozoa</taxon>
        <taxon>Arthropoda</taxon>
        <taxon>Chelicerata</taxon>
        <taxon>Arachnida</taxon>
        <taxon>Acari</taxon>
        <taxon>Parasitiformes</taxon>
        <taxon>Ixodida</taxon>
        <taxon>Ixodoidea</taxon>
        <taxon>Ixodidae</taxon>
        <taxon>Ixodinae</taxon>
        <taxon>Ixodes</taxon>
    </lineage>
</organism>
<proteinExistence type="evidence at transcript level"/>
<name>A0A131XN62_IXORI</name>
<dbReference type="EMBL" id="GEFM01007173">
    <property type="protein sequence ID" value="JAP68623.1"/>
    <property type="molecule type" value="mRNA"/>
</dbReference>
<protein>
    <submittedName>
        <fullName evidence="1">Uncharacterized protein</fullName>
    </submittedName>
</protein>
<reference evidence="1" key="1">
    <citation type="submission" date="2016-02" db="EMBL/GenBank/DDBJ databases">
        <title>RNAseq analyses of the midgut from blood- or serum-fed Ixodes ricinus ticks.</title>
        <authorList>
            <person name="Perner J."/>
            <person name="Provaznik J."/>
            <person name="Schrenkova J."/>
            <person name="Urbanova V."/>
            <person name="Ribeiro J.M."/>
            <person name="Kopacek P."/>
        </authorList>
    </citation>
    <scope>NUCLEOTIDE SEQUENCE</scope>
    <source>
        <tissue evidence="1">Gut</tissue>
    </source>
</reference>
<dbReference type="AlphaFoldDB" id="A0A131XN62"/>
<accession>A0A131XN62</accession>
<sequence>RRTHTRTPMSMRRGRSLPPISSSACVRRLAARSQTRSTPCRVLRTRTDRRAATRTCSLRCLRPWMPKELTARVFLPTGLCNSPNSILVLSSW</sequence>
<feature type="non-terminal residue" evidence="1">
    <location>
        <position position="1"/>
    </location>
</feature>